<dbReference type="HOGENOM" id="CLU_124861_0_0_9"/>
<gene>
    <name evidence="1" type="ordered locus">Ethha_1585</name>
</gene>
<dbReference type="Proteomes" id="UP000001551">
    <property type="component" value="Chromosome"/>
</dbReference>
<dbReference type="KEGG" id="eha:Ethha_1585"/>
<dbReference type="eggNOG" id="ENOG502Z8Z1">
    <property type="taxonomic scope" value="Bacteria"/>
</dbReference>
<keyword evidence="2" id="KW-1185">Reference proteome</keyword>
<evidence type="ECO:0008006" key="3">
    <source>
        <dbReference type="Google" id="ProtNLM"/>
    </source>
</evidence>
<dbReference type="STRING" id="663278.Ethha_1585"/>
<dbReference type="InterPro" id="IPR021874">
    <property type="entry name" value="Phage_Mu_Gp27"/>
</dbReference>
<organism evidence="1 2">
    <name type="scientific">Ethanoligenens harbinense (strain DSM 18485 / JCM 12961 / CGMCC 1.5033 / YUAN-3)</name>
    <dbReference type="NCBI Taxonomy" id="663278"/>
    <lineage>
        <taxon>Bacteria</taxon>
        <taxon>Bacillati</taxon>
        <taxon>Bacillota</taxon>
        <taxon>Clostridia</taxon>
        <taxon>Eubacteriales</taxon>
        <taxon>Oscillospiraceae</taxon>
        <taxon>Ethanoligenens</taxon>
    </lineage>
</organism>
<dbReference type="Pfam" id="PF11985">
    <property type="entry name" value="Phage_Mu_Gp27"/>
    <property type="match status" value="1"/>
</dbReference>
<reference evidence="1 2" key="1">
    <citation type="submission" date="2010-12" db="EMBL/GenBank/DDBJ databases">
        <title>Complete sequence of Ethanoligenens harbinense YUAN-3.</title>
        <authorList>
            <person name="Lucas S."/>
            <person name="Copeland A."/>
            <person name="Lapidus A."/>
            <person name="Cheng J.-F."/>
            <person name="Bruce D."/>
            <person name="Goodwin L."/>
            <person name="Pitluck S."/>
            <person name="Chertkov O."/>
            <person name="Misra M."/>
            <person name="Detter J.C."/>
            <person name="Han C."/>
            <person name="Tapia R."/>
            <person name="Land M."/>
            <person name="Hauser L."/>
            <person name="Jeffries C."/>
            <person name="Kyrpides N."/>
            <person name="Ivanova N."/>
            <person name="Mikhailova N."/>
            <person name="Wang A."/>
            <person name="Mouttaki H."/>
            <person name="He Z."/>
            <person name="Zhou J."/>
            <person name="Hemme C.L."/>
            <person name="Woyke T."/>
        </authorList>
    </citation>
    <scope>NUCLEOTIDE SEQUENCE [LARGE SCALE GENOMIC DNA]</scope>
    <source>
        <strain evidence="2">DSM 18485 / JCM 12961 / CGMCC 1.5033 / YUAN-3</strain>
    </source>
</reference>
<sequence length="195" mass="20961">MENHGQNPIRGLSPAVRDTVEQMLLGGESYFEIAAYLAGHGLQTGVESISEYAATLNANVATLRKAQNDLRKMLAEVERCPALETSDAVLRLAMGHVLRALTESDGADAASIERAIHAAVGLINAAAYKKRADFTAQLSVERGLDSVGGMLFTALARERPALYNEVYAFLKEKKAALRRERGESACPRSLKTSGG</sequence>
<name>E6U8A2_ETHHY</name>
<dbReference type="EMBL" id="CP002400">
    <property type="protein sequence ID" value="ADU27121.1"/>
    <property type="molecule type" value="Genomic_DNA"/>
</dbReference>
<evidence type="ECO:0000313" key="1">
    <source>
        <dbReference type="EMBL" id="ADU27121.1"/>
    </source>
</evidence>
<protein>
    <recommendedName>
        <fullName evidence="3">DUF3486 domain-containing protein</fullName>
    </recommendedName>
</protein>
<evidence type="ECO:0000313" key="2">
    <source>
        <dbReference type="Proteomes" id="UP000001551"/>
    </source>
</evidence>
<accession>E6U8A2</accession>
<dbReference type="RefSeq" id="WP_013485476.1">
    <property type="nucleotide sequence ID" value="NC_014828.1"/>
</dbReference>
<proteinExistence type="predicted"/>
<dbReference type="AlphaFoldDB" id="E6U8A2"/>